<dbReference type="Proteomes" id="UP000636755">
    <property type="component" value="Unassembled WGS sequence"/>
</dbReference>
<dbReference type="RefSeq" id="WP_186935272.1">
    <property type="nucleotide sequence ID" value="NZ_JACOPS010000002.1"/>
</dbReference>
<gene>
    <name evidence="1" type="ORF">H8R91_06120</name>
</gene>
<sequence>MKIKKSKTKIIVLSVCSVLAIIGFLSYSVELYHRTNDPNKERIFEIKDCARNRKLKLYDYEKELPYNAESVRVFMIQDCPNNEEDTKNLIYEFLDAYDYKNEMKKYNTDKFVVNFMKPSWRFPVYWTEEWDIKHTWHRDGSYLANYFESNRVAYLRCDANGIRFEKYF</sequence>
<evidence type="ECO:0000313" key="2">
    <source>
        <dbReference type="Proteomes" id="UP000636755"/>
    </source>
</evidence>
<reference evidence="1 2" key="1">
    <citation type="submission" date="2020-08" db="EMBL/GenBank/DDBJ databases">
        <title>Genome public.</title>
        <authorList>
            <person name="Liu C."/>
            <person name="Sun Q."/>
        </authorList>
    </citation>
    <scope>NUCLEOTIDE SEQUENCE [LARGE SCALE GENOMIC DNA]</scope>
    <source>
        <strain evidence="1 2">NSJ-71</strain>
    </source>
</reference>
<name>A0ABR7HKY3_9FIRM</name>
<evidence type="ECO:0008006" key="3">
    <source>
        <dbReference type="Google" id="ProtNLM"/>
    </source>
</evidence>
<keyword evidence="2" id="KW-1185">Reference proteome</keyword>
<organism evidence="1 2">
    <name type="scientific">Ruminococcus intestinalis</name>
    <dbReference type="NCBI Taxonomy" id="2763066"/>
    <lineage>
        <taxon>Bacteria</taxon>
        <taxon>Bacillati</taxon>
        <taxon>Bacillota</taxon>
        <taxon>Clostridia</taxon>
        <taxon>Eubacteriales</taxon>
        <taxon>Oscillospiraceae</taxon>
        <taxon>Ruminococcus</taxon>
    </lineage>
</organism>
<accession>A0ABR7HKY3</accession>
<dbReference type="EMBL" id="JACOPS010000002">
    <property type="protein sequence ID" value="MBC5728096.1"/>
    <property type="molecule type" value="Genomic_DNA"/>
</dbReference>
<evidence type="ECO:0000313" key="1">
    <source>
        <dbReference type="EMBL" id="MBC5728096.1"/>
    </source>
</evidence>
<comment type="caution">
    <text evidence="1">The sequence shown here is derived from an EMBL/GenBank/DDBJ whole genome shotgun (WGS) entry which is preliminary data.</text>
</comment>
<protein>
    <recommendedName>
        <fullName evidence="3">Lipoprotein</fullName>
    </recommendedName>
</protein>
<proteinExistence type="predicted"/>